<dbReference type="Gene3D" id="3.40.50.300">
    <property type="entry name" value="P-loop containing nucleotide triphosphate hydrolases"/>
    <property type="match status" value="1"/>
</dbReference>
<dbReference type="InterPro" id="IPR027417">
    <property type="entry name" value="P-loop_NTPase"/>
</dbReference>
<evidence type="ECO:0000313" key="2">
    <source>
        <dbReference type="Proteomes" id="UP000277204"/>
    </source>
</evidence>
<protein>
    <submittedName>
        <fullName evidence="1">Uncharacterized protein</fullName>
    </submittedName>
</protein>
<dbReference type="SUPFAM" id="SSF52540">
    <property type="entry name" value="P-loop containing nucleoside triphosphate hydrolases"/>
    <property type="match status" value="1"/>
</dbReference>
<accession>A0A183M9D4</accession>
<reference evidence="1 2" key="1">
    <citation type="submission" date="2018-11" db="EMBL/GenBank/DDBJ databases">
        <authorList>
            <consortium name="Pathogen Informatics"/>
        </authorList>
    </citation>
    <scope>NUCLEOTIDE SEQUENCE [LARGE SCALE GENOMIC DNA]</scope>
    <source>
        <strain evidence="1 2">Zambia</strain>
    </source>
</reference>
<evidence type="ECO:0000313" key="1">
    <source>
        <dbReference type="EMBL" id="VDP01457.1"/>
    </source>
</evidence>
<name>A0A183M9D4_9TREM</name>
<dbReference type="Proteomes" id="UP000277204">
    <property type="component" value="Unassembled WGS sequence"/>
</dbReference>
<organism evidence="1 2">
    <name type="scientific">Schistosoma margrebowiei</name>
    <dbReference type="NCBI Taxonomy" id="48269"/>
    <lineage>
        <taxon>Eukaryota</taxon>
        <taxon>Metazoa</taxon>
        <taxon>Spiralia</taxon>
        <taxon>Lophotrochozoa</taxon>
        <taxon>Platyhelminthes</taxon>
        <taxon>Trematoda</taxon>
        <taxon>Digenea</taxon>
        <taxon>Strigeidida</taxon>
        <taxon>Schistosomatoidea</taxon>
        <taxon>Schistosomatidae</taxon>
        <taxon>Schistosoma</taxon>
    </lineage>
</organism>
<dbReference type="EMBL" id="UZAI01008234">
    <property type="protein sequence ID" value="VDP01457.1"/>
    <property type="molecule type" value="Genomic_DNA"/>
</dbReference>
<gene>
    <name evidence="1" type="ORF">SMRZ_LOCUS12657</name>
</gene>
<sequence length="217" mass="25387">MLATKPEEPTEHYSQYQADLTRRTNQKIIDRKVVAVVYTYMCYFLQSHTAYYISGLECVRQFFHLIQPTTRAPISVFDAKVKFLCKLLNATEFQQCLIFSNFHNKVYELKFILPSTTAATTNCHGINHNSYPFVFLEKSSYSAQDLCDALCSRGWPVSYISSSLEQGERFRAFNKLRTFQCRVLITTDLVSIILYYFLFSFWYQIVNNRLVMNNSDI</sequence>
<dbReference type="AlphaFoldDB" id="A0A183M9D4"/>
<dbReference type="STRING" id="48269.A0A183M9D4"/>
<proteinExistence type="predicted"/>
<keyword evidence="2" id="KW-1185">Reference proteome</keyword>